<dbReference type="SUPFAM" id="SSF52540">
    <property type="entry name" value="P-loop containing nucleoside triphosphate hydrolases"/>
    <property type="match status" value="1"/>
</dbReference>
<feature type="compositionally biased region" description="Polar residues" evidence="2">
    <location>
        <begin position="833"/>
        <end position="849"/>
    </location>
</feature>
<feature type="domain" description="CobW/HypB/UreG nucleotide-binding" evidence="3">
    <location>
        <begin position="88"/>
        <end position="126"/>
    </location>
</feature>
<feature type="compositionally biased region" description="Basic and acidic residues" evidence="2">
    <location>
        <begin position="170"/>
        <end position="199"/>
    </location>
</feature>
<gene>
    <name evidence="4" type="ORF">CSUI_002739</name>
</gene>
<name>A0A2C6KSU4_9APIC</name>
<feature type="domain" description="CobW/HypB/UreG nucleotide-binding" evidence="3">
    <location>
        <begin position="229"/>
        <end position="306"/>
    </location>
</feature>
<evidence type="ECO:0000259" key="3">
    <source>
        <dbReference type="Pfam" id="PF02492"/>
    </source>
</evidence>
<keyword evidence="1" id="KW-0175">Coiled coil</keyword>
<dbReference type="RefSeq" id="XP_067925076.1">
    <property type="nucleotide sequence ID" value="XM_068062938.1"/>
</dbReference>
<dbReference type="OrthoDB" id="258627at2759"/>
<dbReference type="PANTHER" id="PTHR13748">
    <property type="entry name" value="COBW-RELATED"/>
    <property type="match status" value="1"/>
</dbReference>
<feature type="region of interest" description="Disordered" evidence="2">
    <location>
        <begin position="1"/>
        <end position="83"/>
    </location>
</feature>
<dbReference type="Pfam" id="PF02492">
    <property type="entry name" value="cobW"/>
    <property type="match status" value="2"/>
</dbReference>
<accession>A0A2C6KSU4</accession>
<feature type="compositionally biased region" description="Low complexity" evidence="2">
    <location>
        <begin position="158"/>
        <end position="169"/>
    </location>
</feature>
<dbReference type="VEuPathDB" id="ToxoDB:CSUI_002739"/>
<dbReference type="GO" id="GO:0005737">
    <property type="term" value="C:cytoplasm"/>
    <property type="evidence" value="ECO:0007669"/>
    <property type="project" value="TreeGrafter"/>
</dbReference>
<evidence type="ECO:0000256" key="1">
    <source>
        <dbReference type="SAM" id="Coils"/>
    </source>
</evidence>
<dbReference type="PANTHER" id="PTHR13748:SF31">
    <property type="entry name" value="ZINC-REGULATED GTPASE METALLOPROTEIN ACTIVATOR 1A-RELATED"/>
    <property type="match status" value="1"/>
</dbReference>
<keyword evidence="5" id="KW-1185">Reference proteome</keyword>
<protein>
    <submittedName>
        <fullName evidence="4">p47k family protein</fullName>
    </submittedName>
</protein>
<sequence length="930" mass="101062">MANSRQNRAVDHDKPGHKNPATTMLEPAEEPPQGESDSDDEAPSLVQCQPVLDSACTSPPSSSFCSPAPSASGTASSIFDTPSSSSIPITILSGLLGAGKTTLLRSLLTGKLQHNLRILAIQNEFSLESGVEAPLRITPLRRTKKREKEAGVGAPKRSSSSVSSQMSHVSLREQDFEEDERKEGHEESGGEKQAVREKGYNTSSMADTKTESEDNDGDDDDGDDYLPESVYELPNGCICCSIKDELIRTLEAVLNRFPGKFDYVVVEASGVATPQQLIEAFWLDEPLQDQMHLDGIVTVIDPMNIPPLHGFCQVATSGTSRVISQRIPSSADTGTSSSLPPSASNGPSSSSQEVLFSSVSSAPPDASSQPATSSSSASSSSPPISSSRGLAVSPVLGELWVQQVICADKVLISKTDIASAEALEKTVALAKTLNPVASVLPLSFKDFKRRPGLHTSSVSEQQQKVDIREFLYLRAYARGAATADISLLQAEKVKQTRDVEALKGHKGLQEKKHSEETVEVEDDHKVAESNVTPCIRSHCISIPSYLPGSRILSSFLDGSDRRERDHPVATGGGHHFHERRIGGDSSLALDSSCHGEIQHKQRGNTTTTFGGVSCDPTLADQVDRSGRSCQKDATCLQENEVYLFSVSKLERLLSELLWREEENHGGDVSGVPSPVIYRCKGLFLAWKESDIREEEGVDNQRNESKPCGAQLHNSRLQESENRQQNSNEEVLNAEQENKRDIEMPGGRPWGVYELQGVGRTFEINSVDTACLPAMLQQEEGARGFVCKKHVSEGGGRDDLREQCDTHLPGGDTSRTQEHACCSVHACSCKSDCRNSSHQTRTQAGDSSTRQQKETDGPEVRDGGQREILGNTCCCRSADTKECQTRRILTNKFLFVGRGIDPGELSRRLRTECMRADVLDGNFVDDPARKS</sequence>
<dbReference type="Gene3D" id="3.40.50.300">
    <property type="entry name" value="P-loop containing nucleotide triphosphate hydrolases"/>
    <property type="match status" value="1"/>
</dbReference>
<dbReference type="EMBL" id="MIGC01001147">
    <property type="protein sequence ID" value="PHJ23400.1"/>
    <property type="molecule type" value="Genomic_DNA"/>
</dbReference>
<feature type="region of interest" description="Disordered" evidence="2">
    <location>
        <begin position="138"/>
        <end position="227"/>
    </location>
</feature>
<dbReference type="CDD" id="cd03112">
    <property type="entry name" value="CobW-like"/>
    <property type="match status" value="1"/>
</dbReference>
<dbReference type="AlphaFoldDB" id="A0A2C6KSU4"/>
<reference evidence="4 5" key="1">
    <citation type="journal article" date="2017" name="Int. J. Parasitol.">
        <title>The genome of the protozoan parasite Cystoisospora suis and a reverse vaccinology approach to identify vaccine candidates.</title>
        <authorList>
            <person name="Palmieri N."/>
            <person name="Shrestha A."/>
            <person name="Ruttkowski B."/>
            <person name="Beck T."/>
            <person name="Vogl C."/>
            <person name="Tomley F."/>
            <person name="Blake D.P."/>
            <person name="Joachim A."/>
        </authorList>
    </citation>
    <scope>NUCLEOTIDE SEQUENCE [LARGE SCALE GENOMIC DNA]</scope>
    <source>
        <strain evidence="4 5">Wien I</strain>
    </source>
</reference>
<dbReference type="InterPro" id="IPR051316">
    <property type="entry name" value="Zinc-reg_GTPase_activator"/>
</dbReference>
<feature type="region of interest" description="Disordered" evidence="2">
    <location>
        <begin position="560"/>
        <end position="579"/>
    </location>
</feature>
<evidence type="ECO:0000256" key="2">
    <source>
        <dbReference type="SAM" id="MobiDB-lite"/>
    </source>
</evidence>
<feature type="region of interest" description="Disordered" evidence="2">
    <location>
        <begin position="831"/>
        <end position="863"/>
    </location>
</feature>
<feature type="region of interest" description="Disordered" evidence="2">
    <location>
        <begin position="327"/>
        <end position="385"/>
    </location>
</feature>
<feature type="compositionally biased region" description="Low complexity" evidence="2">
    <location>
        <begin position="336"/>
        <end position="385"/>
    </location>
</feature>
<feature type="compositionally biased region" description="Acidic residues" evidence="2">
    <location>
        <begin position="213"/>
        <end position="226"/>
    </location>
</feature>
<dbReference type="InterPro" id="IPR003495">
    <property type="entry name" value="CobW/HypB/UreG_nucleotide-bd"/>
</dbReference>
<feature type="compositionally biased region" description="Basic and acidic residues" evidence="2">
    <location>
        <begin position="850"/>
        <end position="863"/>
    </location>
</feature>
<dbReference type="GeneID" id="94426149"/>
<proteinExistence type="predicted"/>
<comment type="caution">
    <text evidence="4">The sequence shown here is derived from an EMBL/GenBank/DDBJ whole genome shotgun (WGS) entry which is preliminary data.</text>
</comment>
<dbReference type="Proteomes" id="UP000221165">
    <property type="component" value="Unassembled WGS sequence"/>
</dbReference>
<dbReference type="InterPro" id="IPR027417">
    <property type="entry name" value="P-loop_NTPase"/>
</dbReference>
<organism evidence="4 5">
    <name type="scientific">Cystoisospora suis</name>
    <dbReference type="NCBI Taxonomy" id="483139"/>
    <lineage>
        <taxon>Eukaryota</taxon>
        <taxon>Sar</taxon>
        <taxon>Alveolata</taxon>
        <taxon>Apicomplexa</taxon>
        <taxon>Conoidasida</taxon>
        <taxon>Coccidia</taxon>
        <taxon>Eucoccidiorida</taxon>
        <taxon>Eimeriorina</taxon>
        <taxon>Sarcocystidae</taxon>
        <taxon>Cystoisospora</taxon>
    </lineage>
</organism>
<feature type="compositionally biased region" description="Low complexity" evidence="2">
    <location>
        <begin position="54"/>
        <end position="83"/>
    </location>
</feature>
<evidence type="ECO:0000313" key="5">
    <source>
        <dbReference type="Proteomes" id="UP000221165"/>
    </source>
</evidence>
<feature type="coiled-coil region" evidence="1">
    <location>
        <begin position="709"/>
        <end position="736"/>
    </location>
</feature>
<evidence type="ECO:0000313" key="4">
    <source>
        <dbReference type="EMBL" id="PHJ23400.1"/>
    </source>
</evidence>